<dbReference type="OrthoDB" id="8895482at2"/>
<reference evidence="3 4" key="1">
    <citation type="submission" date="2018-02" db="EMBL/GenBank/DDBJ databases">
        <title>Solimicrobium silvestre gen. nov., sp. nov., isolated from alpine forest soil.</title>
        <authorList>
            <person name="Margesin R."/>
            <person name="Albuquerque L."/>
            <person name="Zhang D.-C."/>
            <person name="Froufe H.J.C."/>
            <person name="Severino R."/>
            <person name="Roxo I."/>
            <person name="Egas C."/>
            <person name="Da Costa M.S."/>
        </authorList>
    </citation>
    <scope>NUCLEOTIDE SEQUENCE [LARGE SCALE GENOMIC DNA]</scope>
    <source>
        <strain evidence="3 4">S20-91</strain>
    </source>
</reference>
<accession>A0A2S9GV27</accession>
<name>A0A2S9GV27_9BURK</name>
<dbReference type="InterPro" id="IPR025392">
    <property type="entry name" value="DUF4124"/>
</dbReference>
<feature type="domain" description="DUF4124" evidence="2">
    <location>
        <begin position="12"/>
        <end position="81"/>
    </location>
</feature>
<comment type="caution">
    <text evidence="3">The sequence shown here is derived from an EMBL/GenBank/DDBJ whole genome shotgun (WGS) entry which is preliminary data.</text>
</comment>
<dbReference type="Pfam" id="PF13511">
    <property type="entry name" value="DUF4124"/>
    <property type="match status" value="1"/>
</dbReference>
<dbReference type="Proteomes" id="UP000237839">
    <property type="component" value="Unassembled WGS sequence"/>
</dbReference>
<gene>
    <name evidence="3" type="ORF">S2091_3680</name>
</gene>
<dbReference type="RefSeq" id="WP_105533431.1">
    <property type="nucleotide sequence ID" value="NZ_PUGF01000021.1"/>
</dbReference>
<evidence type="ECO:0000313" key="3">
    <source>
        <dbReference type="EMBL" id="PRC91564.1"/>
    </source>
</evidence>
<protein>
    <recommendedName>
        <fullName evidence="2">DUF4124 domain-containing protein</fullName>
    </recommendedName>
</protein>
<evidence type="ECO:0000259" key="2">
    <source>
        <dbReference type="Pfam" id="PF13511"/>
    </source>
</evidence>
<dbReference type="EMBL" id="PUGF01000021">
    <property type="protein sequence ID" value="PRC91564.1"/>
    <property type="molecule type" value="Genomic_DNA"/>
</dbReference>
<sequence>MTKTQLQFLPILFVLHLASAHADIYSCKDSAGHMITSDRPIPECANRSTQIYGNNGSLKQEFAAELTPEQKRAAELKEQQRVKEAQQQEQLKKEQRYLIAHYPNEQSVEIARHQAVDVLEAKIKVEKHLIEVTTAALNKNREEQLHIPQNQTNKIIAAQNQEDDLAQTIEHSEHLIHNYQIEEIKINLQFDETHRRYLEIVAPSKK</sequence>
<evidence type="ECO:0000256" key="1">
    <source>
        <dbReference type="SAM" id="SignalP"/>
    </source>
</evidence>
<organism evidence="3 4">
    <name type="scientific">Solimicrobium silvestre</name>
    <dbReference type="NCBI Taxonomy" id="2099400"/>
    <lineage>
        <taxon>Bacteria</taxon>
        <taxon>Pseudomonadati</taxon>
        <taxon>Pseudomonadota</taxon>
        <taxon>Betaproteobacteria</taxon>
        <taxon>Burkholderiales</taxon>
        <taxon>Oxalobacteraceae</taxon>
        <taxon>Solimicrobium</taxon>
    </lineage>
</organism>
<keyword evidence="4" id="KW-1185">Reference proteome</keyword>
<feature type="chain" id="PRO_5015759718" description="DUF4124 domain-containing protein" evidence="1">
    <location>
        <begin position="23"/>
        <end position="206"/>
    </location>
</feature>
<evidence type="ECO:0000313" key="4">
    <source>
        <dbReference type="Proteomes" id="UP000237839"/>
    </source>
</evidence>
<feature type="signal peptide" evidence="1">
    <location>
        <begin position="1"/>
        <end position="22"/>
    </location>
</feature>
<keyword evidence="1" id="KW-0732">Signal</keyword>
<proteinExistence type="predicted"/>
<dbReference type="AlphaFoldDB" id="A0A2S9GV27"/>